<feature type="domain" description="DUF4246" evidence="2">
    <location>
        <begin position="90"/>
        <end position="457"/>
    </location>
</feature>
<reference evidence="3 4" key="1">
    <citation type="submission" date="2023-09" db="EMBL/GenBank/DDBJ databases">
        <title>Pangenome analysis of Batrachochytrium dendrobatidis and related Chytrids.</title>
        <authorList>
            <person name="Yacoub M.N."/>
            <person name="Stajich J.E."/>
            <person name="James T.Y."/>
        </authorList>
    </citation>
    <scope>NUCLEOTIDE SEQUENCE [LARGE SCALE GENOMIC DNA]</scope>
    <source>
        <strain evidence="3 4">JEL0888</strain>
    </source>
</reference>
<evidence type="ECO:0000313" key="3">
    <source>
        <dbReference type="EMBL" id="KAL2911084.1"/>
    </source>
</evidence>
<protein>
    <recommendedName>
        <fullName evidence="2">DUF4246 domain-containing protein</fullName>
    </recommendedName>
</protein>
<dbReference type="InterPro" id="IPR049192">
    <property type="entry name" value="DUF4246_C"/>
</dbReference>
<dbReference type="InterPro" id="IPR025340">
    <property type="entry name" value="DUF4246"/>
</dbReference>
<evidence type="ECO:0000256" key="1">
    <source>
        <dbReference type="SAM" id="MobiDB-lite"/>
    </source>
</evidence>
<proteinExistence type="predicted"/>
<dbReference type="Pfam" id="PF14033">
    <property type="entry name" value="DUF4246"/>
    <property type="match status" value="1"/>
</dbReference>
<organism evidence="3 4">
    <name type="scientific">Polyrhizophydium stewartii</name>
    <dbReference type="NCBI Taxonomy" id="2732419"/>
    <lineage>
        <taxon>Eukaryota</taxon>
        <taxon>Fungi</taxon>
        <taxon>Fungi incertae sedis</taxon>
        <taxon>Chytridiomycota</taxon>
        <taxon>Chytridiomycota incertae sedis</taxon>
        <taxon>Chytridiomycetes</taxon>
        <taxon>Rhizophydiales</taxon>
        <taxon>Rhizophydiales incertae sedis</taxon>
        <taxon>Polyrhizophydium</taxon>
    </lineage>
</organism>
<accession>A0ABR4MUZ8</accession>
<sequence length="507" mass="56528">MYEDRWHLSDSSPIACQANSDLWQEKRFCSSNQTATQAQPDDALMMAASIILSTPRWPSLAGDAAAVQRWRDEIMQLRSLHGAPAQKFDQVFTSVFAEARYLAEHCARSAFDGGMTVAPGAVSRTFVSDDAIPGHLRAALAAYVQDLESAPGYKFNWHPNGNGQLLDLVHPAMFSVEYGRTPIARHSDRVGSTAMLPLHLLASRMRPADEPFLTRLPLLELSSQKTQWLPTEVRVESNGSVSILSPINGLNPVWHRQLYVLVAKVFERFVPLLEGLSGLVGSDFVRLSSHSGQSQNTSKAGPLSFVPPNKPPTPISLRGRNLQLFVKLTTVHLTPDRPQYAAGAWHNEGRSNEAIVASGICYYDSENVTDAKLFFRPLNSPSFFSYHPSDMPDDQWMATPKGRCIAFSNMLRHRVGNFELVDPKKPGFRRILVFFLVDPAKRIVSTAHVAPQQAWWYHVGLALTPLPPELWQDVVKHVDGTMSVDRARELRFEAFPPLPRATTALFR</sequence>
<name>A0ABR4MUZ8_9FUNG</name>
<evidence type="ECO:0000259" key="2">
    <source>
        <dbReference type="Pfam" id="PF14033"/>
    </source>
</evidence>
<feature type="region of interest" description="Disordered" evidence="1">
    <location>
        <begin position="291"/>
        <end position="312"/>
    </location>
</feature>
<dbReference type="Proteomes" id="UP001527925">
    <property type="component" value="Unassembled WGS sequence"/>
</dbReference>
<comment type="caution">
    <text evidence="3">The sequence shown here is derived from an EMBL/GenBank/DDBJ whole genome shotgun (WGS) entry which is preliminary data.</text>
</comment>
<dbReference type="PANTHER" id="PTHR33119:SF1">
    <property type="entry name" value="FE2OG DIOXYGENASE DOMAIN-CONTAINING PROTEIN"/>
    <property type="match status" value="1"/>
</dbReference>
<keyword evidence="4" id="KW-1185">Reference proteome</keyword>
<dbReference type="PANTHER" id="PTHR33119">
    <property type="entry name" value="IFI3P"/>
    <property type="match status" value="1"/>
</dbReference>
<dbReference type="EMBL" id="JADGIZ020000190">
    <property type="protein sequence ID" value="KAL2911084.1"/>
    <property type="molecule type" value="Genomic_DNA"/>
</dbReference>
<evidence type="ECO:0000313" key="4">
    <source>
        <dbReference type="Proteomes" id="UP001527925"/>
    </source>
</evidence>
<gene>
    <name evidence="3" type="ORF">HK105_209464</name>
</gene>